<dbReference type="InterPro" id="IPR009075">
    <property type="entry name" value="AcylCo_DH/oxidase_C"/>
</dbReference>
<keyword evidence="3 5" id="KW-0285">Flavoprotein</keyword>
<dbReference type="CDD" id="cd00567">
    <property type="entry name" value="ACAD"/>
    <property type="match status" value="1"/>
</dbReference>
<evidence type="ECO:0000256" key="3">
    <source>
        <dbReference type="ARBA" id="ARBA00022630"/>
    </source>
</evidence>
<dbReference type="PANTHER" id="PTHR43884:SF12">
    <property type="entry name" value="ISOVALERYL-COA DEHYDROGENASE, MITOCHONDRIAL-RELATED"/>
    <property type="match status" value="1"/>
</dbReference>
<evidence type="ECO:0000256" key="2">
    <source>
        <dbReference type="ARBA" id="ARBA00009347"/>
    </source>
</evidence>
<dbReference type="Proteomes" id="UP001595833">
    <property type="component" value="Unassembled WGS sequence"/>
</dbReference>
<dbReference type="InterPro" id="IPR036250">
    <property type="entry name" value="AcylCo_DH-like_C"/>
</dbReference>
<sequence length="369" mass="38006">MADRLAAAAALVEDLVGERADGWDLAGELPEPVLRELGAAGVLCGQVGPEHGGLGLSSLDGGELTARAGSLCSSVRSVMTSHGMAAWAVRRLGDRDQQRALLPLLTSGRLAAVAFSEPDAGSDLSAIGARVERAGDEVVLTGEKVWVTAAHYADLILVVARDGDDAAVVVVPRSAPGVHVERVPNPVGCRAAGHAGVRLDAVRVPADAVLGGGGQPLPLVVTTALSYGRMSVAWGCAGILRACLRAATAHVAERRQFGRPLIDHQLVARRVAELYVAEQVATRACEHASRRWDAGAPDVVTAAVLAKHVGAGQAAAGAASAVQLLASRGSQDGTVVARAYRDAKLMEIIEGTTEVCQVLLAQHAMTSAR</sequence>
<dbReference type="SUPFAM" id="SSF47203">
    <property type="entry name" value="Acyl-CoA dehydrogenase C-terminal domain-like"/>
    <property type="match status" value="1"/>
</dbReference>
<keyword evidence="4 5" id="KW-0274">FAD</keyword>
<protein>
    <submittedName>
        <fullName evidence="9">Acyl-CoA dehydrogenase family protein</fullName>
        <ecNumber evidence="9">1.-.-.-</ecNumber>
    </submittedName>
</protein>
<comment type="similarity">
    <text evidence="2 5">Belongs to the acyl-CoA dehydrogenase family.</text>
</comment>
<feature type="domain" description="Acyl-CoA dehydrogenase/oxidase N-terminal" evidence="8">
    <location>
        <begin position="7"/>
        <end position="108"/>
    </location>
</feature>
<dbReference type="Gene3D" id="2.40.110.10">
    <property type="entry name" value="Butyryl-CoA Dehydrogenase, subunit A, domain 2"/>
    <property type="match status" value="1"/>
</dbReference>
<evidence type="ECO:0000256" key="1">
    <source>
        <dbReference type="ARBA" id="ARBA00001974"/>
    </source>
</evidence>
<dbReference type="EMBL" id="JBHSJB010000022">
    <property type="protein sequence ID" value="MFC5056504.1"/>
    <property type="molecule type" value="Genomic_DNA"/>
</dbReference>
<evidence type="ECO:0000256" key="4">
    <source>
        <dbReference type="ARBA" id="ARBA00022827"/>
    </source>
</evidence>
<organism evidence="9 10">
    <name type="scientific">Saccharothrix xinjiangensis</name>
    <dbReference type="NCBI Taxonomy" id="204798"/>
    <lineage>
        <taxon>Bacteria</taxon>
        <taxon>Bacillati</taxon>
        <taxon>Actinomycetota</taxon>
        <taxon>Actinomycetes</taxon>
        <taxon>Pseudonocardiales</taxon>
        <taxon>Pseudonocardiaceae</taxon>
        <taxon>Saccharothrix</taxon>
    </lineage>
</organism>
<keyword evidence="5 9" id="KW-0560">Oxidoreductase</keyword>
<dbReference type="EC" id="1.-.-.-" evidence="9"/>
<evidence type="ECO:0000256" key="5">
    <source>
        <dbReference type="RuleBase" id="RU362125"/>
    </source>
</evidence>
<name>A0ABV9Y564_9PSEU</name>
<accession>A0ABV9Y564</accession>
<evidence type="ECO:0000259" key="8">
    <source>
        <dbReference type="Pfam" id="PF02771"/>
    </source>
</evidence>
<dbReference type="Pfam" id="PF02770">
    <property type="entry name" value="Acyl-CoA_dh_M"/>
    <property type="match status" value="1"/>
</dbReference>
<comment type="caution">
    <text evidence="9">The sequence shown here is derived from an EMBL/GenBank/DDBJ whole genome shotgun (WGS) entry which is preliminary data.</text>
</comment>
<dbReference type="InterPro" id="IPR037069">
    <property type="entry name" value="AcylCoA_DH/ox_N_sf"/>
</dbReference>
<dbReference type="Pfam" id="PF00441">
    <property type="entry name" value="Acyl-CoA_dh_1"/>
    <property type="match status" value="1"/>
</dbReference>
<dbReference type="Pfam" id="PF02771">
    <property type="entry name" value="Acyl-CoA_dh_N"/>
    <property type="match status" value="1"/>
</dbReference>
<dbReference type="SUPFAM" id="SSF56645">
    <property type="entry name" value="Acyl-CoA dehydrogenase NM domain-like"/>
    <property type="match status" value="1"/>
</dbReference>
<dbReference type="Gene3D" id="1.20.140.10">
    <property type="entry name" value="Butyryl-CoA Dehydrogenase, subunit A, domain 3"/>
    <property type="match status" value="1"/>
</dbReference>
<dbReference type="InterPro" id="IPR013786">
    <property type="entry name" value="AcylCoA_DH/ox_N"/>
</dbReference>
<dbReference type="Gene3D" id="1.10.540.10">
    <property type="entry name" value="Acyl-CoA dehydrogenase/oxidase, N-terminal domain"/>
    <property type="match status" value="1"/>
</dbReference>
<evidence type="ECO:0000259" key="6">
    <source>
        <dbReference type="Pfam" id="PF00441"/>
    </source>
</evidence>
<reference evidence="10" key="1">
    <citation type="journal article" date="2019" name="Int. J. Syst. Evol. Microbiol.">
        <title>The Global Catalogue of Microorganisms (GCM) 10K type strain sequencing project: providing services to taxonomists for standard genome sequencing and annotation.</title>
        <authorList>
            <consortium name="The Broad Institute Genomics Platform"/>
            <consortium name="The Broad Institute Genome Sequencing Center for Infectious Disease"/>
            <person name="Wu L."/>
            <person name="Ma J."/>
        </authorList>
    </citation>
    <scope>NUCLEOTIDE SEQUENCE [LARGE SCALE GENOMIC DNA]</scope>
    <source>
        <strain evidence="10">KCTC 12848</strain>
    </source>
</reference>
<dbReference type="InterPro" id="IPR006091">
    <property type="entry name" value="Acyl-CoA_Oxase/DH_mid-dom"/>
</dbReference>
<feature type="domain" description="Acyl-CoA oxidase/dehydrogenase middle" evidence="7">
    <location>
        <begin position="112"/>
        <end position="202"/>
    </location>
</feature>
<gene>
    <name evidence="9" type="ORF">ACFPFM_22465</name>
</gene>
<evidence type="ECO:0000313" key="10">
    <source>
        <dbReference type="Proteomes" id="UP001595833"/>
    </source>
</evidence>
<dbReference type="PANTHER" id="PTHR43884">
    <property type="entry name" value="ACYL-COA DEHYDROGENASE"/>
    <property type="match status" value="1"/>
</dbReference>
<proteinExistence type="inferred from homology"/>
<dbReference type="InterPro" id="IPR046373">
    <property type="entry name" value="Acyl-CoA_Oxase/DH_mid-dom_sf"/>
</dbReference>
<dbReference type="GO" id="GO:0016491">
    <property type="term" value="F:oxidoreductase activity"/>
    <property type="evidence" value="ECO:0007669"/>
    <property type="project" value="UniProtKB-KW"/>
</dbReference>
<feature type="domain" description="Acyl-CoA dehydrogenase/oxidase C-terminal" evidence="6">
    <location>
        <begin position="220"/>
        <end position="362"/>
    </location>
</feature>
<evidence type="ECO:0000313" key="9">
    <source>
        <dbReference type="EMBL" id="MFC5056504.1"/>
    </source>
</evidence>
<keyword evidence="10" id="KW-1185">Reference proteome</keyword>
<comment type="cofactor">
    <cofactor evidence="1 5">
        <name>FAD</name>
        <dbReference type="ChEBI" id="CHEBI:57692"/>
    </cofactor>
</comment>
<dbReference type="InterPro" id="IPR009100">
    <property type="entry name" value="AcylCoA_DH/oxidase_NM_dom_sf"/>
</dbReference>
<evidence type="ECO:0000259" key="7">
    <source>
        <dbReference type="Pfam" id="PF02770"/>
    </source>
</evidence>
<dbReference type="RefSeq" id="WP_344043072.1">
    <property type="nucleotide sequence ID" value="NZ_BAAAKE010000040.1"/>
</dbReference>